<sequence>MLGPTLLDLKEQLGVSEGAASVLFPCRALGYMAGAQLGGKLGRARNIALALLVPLSLTCMGAAAVAFVRDLALACLLMSLQGVAMSDPEGEGAVSSVVLGSGVFLFVYVGIEVAFGGYVDAFAQERTWLGASKLDAAQLTSVYWGALCLGRLVAAAATSHVHHARYLAMHLVLGVVEGPKEDMRANQEMDDSVRYYRAKKTYYQDAGTVDMVGTVWYFPRALDHVLLRRDLLGAAPANGTVQRDETADVFAARHPARKIGPRRTALAVYNSVETSAAAGLPAAIISAIEKCDADARARLSAGRGAGASLIALEECGNNAVCKTVFAVSGMAVKRLCLKRLKKGEGGQKCLVADCIDESTTMGMQAQKWLRRKTDIGAATGTAGEPRVGSAGWQRGVAAPVFAFGFARAARPLGGGGDAVDCQRSPRSFCPCQLVLALAAAAAFLWNGAGPLTRKEH</sequence>
<evidence type="ECO:0000256" key="2">
    <source>
        <dbReference type="ARBA" id="ARBA00022989"/>
    </source>
</evidence>
<dbReference type="PANTHER" id="PTHR23121:SF9">
    <property type="entry name" value="SODIUM-DEPENDENT GLUCOSE TRANSPORTER 1"/>
    <property type="match status" value="1"/>
</dbReference>
<reference evidence="5" key="1">
    <citation type="submission" date="2023-10" db="EMBL/GenBank/DDBJ databases">
        <authorList>
            <person name="Chen Y."/>
            <person name="Shah S."/>
            <person name="Dougan E. K."/>
            <person name="Thang M."/>
            <person name="Chan C."/>
        </authorList>
    </citation>
    <scope>NUCLEOTIDE SEQUENCE [LARGE SCALE GENOMIC DNA]</scope>
</reference>
<dbReference type="EMBL" id="CAUYUJ010022437">
    <property type="protein sequence ID" value="CAK0910644.1"/>
    <property type="molecule type" value="Genomic_DNA"/>
</dbReference>
<keyword evidence="2 4" id="KW-1133">Transmembrane helix</keyword>
<evidence type="ECO:0000256" key="4">
    <source>
        <dbReference type="SAM" id="Phobius"/>
    </source>
</evidence>
<dbReference type="PANTHER" id="PTHR23121">
    <property type="entry name" value="SODIUM-DEPENDENT GLUCOSE TRANSPORTER 1"/>
    <property type="match status" value="1"/>
</dbReference>
<evidence type="ECO:0008006" key="7">
    <source>
        <dbReference type="Google" id="ProtNLM"/>
    </source>
</evidence>
<keyword evidence="6" id="KW-1185">Reference proteome</keyword>
<evidence type="ECO:0000313" key="6">
    <source>
        <dbReference type="Proteomes" id="UP001189429"/>
    </source>
</evidence>
<dbReference type="Proteomes" id="UP001189429">
    <property type="component" value="Unassembled WGS sequence"/>
</dbReference>
<keyword evidence="1 4" id="KW-0812">Transmembrane</keyword>
<dbReference type="Gene3D" id="1.20.1250.20">
    <property type="entry name" value="MFS general substrate transporter like domains"/>
    <property type="match status" value="1"/>
</dbReference>
<evidence type="ECO:0000256" key="3">
    <source>
        <dbReference type="ARBA" id="ARBA00023136"/>
    </source>
</evidence>
<evidence type="ECO:0000256" key="1">
    <source>
        <dbReference type="ARBA" id="ARBA00022692"/>
    </source>
</evidence>
<evidence type="ECO:0000313" key="5">
    <source>
        <dbReference type="EMBL" id="CAK0910644.1"/>
    </source>
</evidence>
<protein>
    <recommendedName>
        <fullName evidence="7">Solute carrier family 40 protein</fullName>
    </recommendedName>
</protein>
<name>A0ABN9YCY4_9DINO</name>
<comment type="caution">
    <text evidence="5">The sequence shown here is derived from an EMBL/GenBank/DDBJ whole genome shotgun (WGS) entry which is preliminary data.</text>
</comment>
<organism evidence="5 6">
    <name type="scientific">Prorocentrum cordatum</name>
    <dbReference type="NCBI Taxonomy" id="2364126"/>
    <lineage>
        <taxon>Eukaryota</taxon>
        <taxon>Sar</taxon>
        <taxon>Alveolata</taxon>
        <taxon>Dinophyceae</taxon>
        <taxon>Prorocentrales</taxon>
        <taxon>Prorocentraceae</taxon>
        <taxon>Prorocentrum</taxon>
    </lineage>
</organism>
<accession>A0ABN9YCY4</accession>
<feature type="transmembrane region" description="Helical" evidence="4">
    <location>
        <begin position="47"/>
        <end position="68"/>
    </location>
</feature>
<dbReference type="InterPro" id="IPR036259">
    <property type="entry name" value="MFS_trans_sf"/>
</dbReference>
<gene>
    <name evidence="5" type="ORF">PCOR1329_LOCUS84768</name>
</gene>
<dbReference type="SUPFAM" id="SSF103473">
    <property type="entry name" value="MFS general substrate transporter"/>
    <property type="match status" value="1"/>
</dbReference>
<keyword evidence="3 4" id="KW-0472">Membrane</keyword>
<proteinExistence type="predicted"/>